<evidence type="ECO:0000256" key="1">
    <source>
        <dbReference type="SAM" id="MobiDB-lite"/>
    </source>
</evidence>
<dbReference type="NCBIfam" id="TIGR03031">
    <property type="entry name" value="cas_csx12"/>
    <property type="match status" value="1"/>
</dbReference>
<feature type="domain" description="HNH" evidence="2">
    <location>
        <begin position="739"/>
        <end position="788"/>
    </location>
</feature>
<feature type="domain" description="CRISPR-associated endonuclease Cas9 alpha-helical lobe" evidence="3">
    <location>
        <begin position="42"/>
        <end position="613"/>
    </location>
</feature>
<dbReference type="GO" id="GO:0003676">
    <property type="term" value="F:nucleic acid binding"/>
    <property type="evidence" value="ECO:0007669"/>
    <property type="project" value="InterPro"/>
</dbReference>
<dbReference type="RefSeq" id="WP_011139431.1">
    <property type="nucleotide sequence ID" value="NC_005090.1"/>
</dbReference>
<dbReference type="HOGENOM" id="CLU_005207_0_0_7"/>
<protein>
    <submittedName>
        <fullName evidence="4">Uncharacterized protein</fullName>
    </submittedName>
</protein>
<evidence type="ECO:0000259" key="2">
    <source>
        <dbReference type="Pfam" id="PF01844"/>
    </source>
</evidence>
<proteinExistence type="predicted"/>
<dbReference type="Gene3D" id="1.10.30.50">
    <property type="match status" value="1"/>
</dbReference>
<evidence type="ECO:0000313" key="4">
    <source>
        <dbReference type="EMBL" id="CAE10647.1"/>
    </source>
</evidence>
<gene>
    <name evidence="4" type="ordered locus">WS1613</name>
</gene>
<dbReference type="InterPro" id="IPR049465">
    <property type="entry name" value="Cas9_lobe"/>
</dbReference>
<sequence length="1409" mass="162652">MLVSPISVDLGGKNTGFFSFTDSLDNSQSGTVIYDESFVLSQVGRRSKRHSKRNNLRNKLVKRLFLLILQEHHGLSIDVLPDEIRGLFNKRGYTYAGFELDEKKKDALESDTLKEFLSEKLQSIDRDSDVEDFLNQIASNAESFKDYKKGFEAVFASATHSPNKKLELKDELKSEYGENAKELLAGLRVTKEILDEFDKQENQGNLPRAKYFEELGEYIATNEKVKSFFDSNSLKLTDMTKLIGNISNYQLKELRRYFNDKEMEKGDIWIPNKLHKITERFVRSWHPKNDADRQRRAELMKDLKSKEIMELLTTTEPVMTIPPYDDMNNRGAVKCQTLRLNEEYLDKHLPNWRDIAKRLNHGKFNDDLADSTVKGYSEDSTLLHRLLDTSKEIDIYELRGKKPNELLVKTLGQSDANRLYGFAQNYYELIRQKVRAGIWVPVKNKDDSLNLEDNSNMLKRCNHNPPHKKNQIHNLVAGILGVKLDEAKFAEFEKELWSAKVGNKKLSAYCKNIEELRKTHGNTFKIDIEELRKKDPAELSKEEKAKLRLTDDVILNEWSQKIANFFDIDDKHRQRFNNLFSMAQLHTVIDTPRSGFSSTCKRCTAENRFRSETAFYNDETGEFHKKATATCQRLPADTQRPFSGKIERYIDKLGYELAKIKAKELEGMEAKEIKVPIILEQNAFEYEESLRKSKTGSNDRVINSKKDRDGKKLAKAKENAEDRLKDKDKRIKAFSSGICPYCGDTIGDDGEIDHILPRSHTLKIYGTVFNPEGNLIYVHQKCNQAKADSIYKLSDIKAGVSAQWIEEQVANIKGYKTFSVLSAEQQKAFRYALFLQNDNEAYKKVVDWLRTDQSARVNGTQKYLAKKIQEKLTKMLPNKHLSFEFILADATEVSELRRQYARQNPLLAKAEKQAPSSHAIDAVMAFVARYQKVFKDGTPPNADEVAKLAMLDSWNPASNEPLTKGLSTNQKIEKMIKSGDYGQKNMREVFGKSIFGENAIGERYKPIVVQEGGYYIGYPATVKKGYELKNCKVVTSKNDIAKLEKIIKNQDLISLKENQYIKIFSINKQTISELSNRYFNMNYKNLVERDKEIVGLLEFIVENCRYYTKKVDVKFAPKYIHETKYPFYDDWRRFDEAWRYLQENQNKTSSKDRFVIDKSSLNEYYQPDKNEYKLDVDTQPIWDDFCRWYFLDRYKTANDKKSIRIKARKTFSLLAESGVQGKVFRAKRKIPTGYAYQALPMDNNVIAGDYANILLEANSKTLSLVPKSGISIEKQLDKKLDVIKKTDVRGLAIDNNSFFNADFDTHGIRLIVENTSVKVGNFPISAIDKSAKRMIFRALFEKEKGKRKKKTTISFKESGPVQDYLKVFLKKIVKIQLRTDGSISNIVVRKNAADFTLSFRSEHIQKLLK</sequence>
<feature type="compositionally biased region" description="Basic and acidic residues" evidence="1">
    <location>
        <begin position="702"/>
        <end position="719"/>
    </location>
</feature>
<dbReference type="InterPro" id="IPR002711">
    <property type="entry name" value="HNH"/>
</dbReference>
<dbReference type="Pfam" id="PF21069">
    <property type="entry name" value="Csx12"/>
    <property type="match status" value="1"/>
</dbReference>
<keyword evidence="5" id="KW-1185">Reference proteome</keyword>
<dbReference type="eggNOG" id="COG1403">
    <property type="taxonomic scope" value="Bacteria"/>
</dbReference>
<feature type="region of interest" description="Disordered" evidence="1">
    <location>
        <begin position="695"/>
        <end position="719"/>
    </location>
</feature>
<dbReference type="CDD" id="cd09704">
    <property type="entry name" value="Csx12"/>
    <property type="match status" value="1"/>
</dbReference>
<organism evidence="5">
    <name type="scientific">Wolinella succinogenes (strain ATCC 29543 / DSM 1740 / CCUG 13145 / JCM 31913 / LMG 7466 / NCTC 11488 / FDC 602W)</name>
    <name type="common">Vibrio succinogenes</name>
    <dbReference type="NCBI Taxonomy" id="273121"/>
    <lineage>
        <taxon>Bacteria</taxon>
        <taxon>Pseudomonadati</taxon>
        <taxon>Campylobacterota</taxon>
        <taxon>Epsilonproteobacteria</taxon>
        <taxon>Campylobacterales</taxon>
        <taxon>Helicobacteraceae</taxon>
        <taxon>Wolinella</taxon>
    </lineage>
</organism>
<evidence type="ECO:0000259" key="3">
    <source>
        <dbReference type="Pfam" id="PF21069"/>
    </source>
</evidence>
<dbReference type="EMBL" id="BX571661">
    <property type="protein sequence ID" value="CAE10647.1"/>
    <property type="molecule type" value="Genomic_DNA"/>
</dbReference>
<reference evidence="4 5" key="1">
    <citation type="journal article" date="2003" name="Proc. Natl. Acad. Sci. U.S.A.">
        <title>Complete genome sequence and analysis of Wolinella succinogenes.</title>
        <authorList>
            <person name="Baar C."/>
            <person name="Eppinger M."/>
            <person name="Raddatz G."/>
            <person name="Simon JM."/>
            <person name="Lanz C."/>
            <person name="Klimmek O."/>
            <person name="Nandakumar R."/>
            <person name="Gross R."/>
            <person name="Rosinus A."/>
            <person name="Keller H."/>
            <person name="Jagtap P."/>
            <person name="Linke B."/>
            <person name="Meyer F."/>
            <person name="Lederer H."/>
            <person name="Schuster S.C."/>
        </authorList>
    </citation>
    <scope>NUCLEOTIDE SEQUENCE [LARGE SCALE GENOMIC DNA]</scope>
    <source>
        <strain evidence="5">ATCC 29543 / DSM 1740 / CCUG 13145 / JCM 31913 / LMG 7466 / NCTC 11488 / FDC 602W</strain>
    </source>
</reference>
<dbReference type="GO" id="GO:0004519">
    <property type="term" value="F:endonuclease activity"/>
    <property type="evidence" value="ECO:0007669"/>
    <property type="project" value="InterPro"/>
</dbReference>
<evidence type="ECO:0000313" key="5">
    <source>
        <dbReference type="Proteomes" id="UP000000422"/>
    </source>
</evidence>
<name>Q7MR73_WOLSU</name>
<dbReference type="Pfam" id="PF01844">
    <property type="entry name" value="HNH"/>
    <property type="match status" value="1"/>
</dbReference>
<dbReference type="InterPro" id="IPR013492">
    <property type="entry name" value="CRISPR-assoc_Cas9/Csx12"/>
</dbReference>
<dbReference type="KEGG" id="wsu:WS1613"/>
<accession>Q7MR73</accession>
<dbReference type="STRING" id="273121.WS1613"/>
<dbReference type="GO" id="GO:0008270">
    <property type="term" value="F:zinc ion binding"/>
    <property type="evidence" value="ECO:0007669"/>
    <property type="project" value="InterPro"/>
</dbReference>
<dbReference type="Proteomes" id="UP000000422">
    <property type="component" value="Chromosome"/>
</dbReference>